<name>A0AAV8F7P5_9POAL</name>
<dbReference type="PANTHER" id="PTHR12857:SF0">
    <property type="entry name" value="CXXC MOTIF CONTAINING ZINC BINDING PROTEIN"/>
    <property type="match status" value="1"/>
</dbReference>
<dbReference type="GO" id="GO:0008270">
    <property type="term" value="F:zinc ion binding"/>
    <property type="evidence" value="ECO:0007669"/>
    <property type="project" value="TreeGrafter"/>
</dbReference>
<organism evidence="4 5">
    <name type="scientific">Rhynchospora pubera</name>
    <dbReference type="NCBI Taxonomy" id="906938"/>
    <lineage>
        <taxon>Eukaryota</taxon>
        <taxon>Viridiplantae</taxon>
        <taxon>Streptophyta</taxon>
        <taxon>Embryophyta</taxon>
        <taxon>Tracheophyta</taxon>
        <taxon>Spermatophyta</taxon>
        <taxon>Magnoliopsida</taxon>
        <taxon>Liliopsida</taxon>
        <taxon>Poales</taxon>
        <taxon>Cyperaceae</taxon>
        <taxon>Cyperoideae</taxon>
        <taxon>Rhynchosporeae</taxon>
        <taxon>Rhynchospora</taxon>
    </lineage>
</organism>
<proteinExistence type="inferred from homology"/>
<evidence type="ECO:0000313" key="4">
    <source>
        <dbReference type="EMBL" id="KAJ4789124.1"/>
    </source>
</evidence>
<gene>
    <name evidence="4" type="ORF">LUZ62_040370</name>
</gene>
<evidence type="ECO:0000256" key="2">
    <source>
        <dbReference type="ARBA" id="ARBA00022723"/>
    </source>
</evidence>
<keyword evidence="5" id="KW-1185">Reference proteome</keyword>
<protein>
    <submittedName>
        <fullName evidence="4">Uncharacterized protein</fullName>
    </submittedName>
</protein>
<evidence type="ECO:0000256" key="3">
    <source>
        <dbReference type="ARBA" id="ARBA00022833"/>
    </source>
</evidence>
<dbReference type="AlphaFoldDB" id="A0AAV8F7P5"/>
<dbReference type="Proteomes" id="UP001140206">
    <property type="component" value="Chromosome 2"/>
</dbReference>
<reference evidence="4" key="1">
    <citation type="submission" date="2022-08" db="EMBL/GenBank/DDBJ databases">
        <authorList>
            <person name="Marques A."/>
        </authorList>
    </citation>
    <scope>NUCLEOTIDE SEQUENCE</scope>
    <source>
        <strain evidence="4">RhyPub2mFocal</strain>
        <tissue evidence="4">Leaves</tissue>
    </source>
</reference>
<keyword evidence="3" id="KW-0862">Zinc</keyword>
<dbReference type="PANTHER" id="PTHR12857">
    <property type="entry name" value="CXXC MOTIF CONTAINING ZINC BINDING PROTEIN"/>
    <property type="match status" value="1"/>
</dbReference>
<sequence length="170" mass="18959">MVIGRLLPNYLKITANLAGLDNLQPHGRLDDPDHPYFIKLQCENCGEITPCFSCVMISEEVPLPRVYGRGTVNSVQKCKLCDRVGIVKMISGFGKPLSHTSAVRGSYVRIMVFECQGFAPVEFSFGAVWKAQSGVQSSEFVRIRWQSKENVSDSRDKFGQILLLCNGVDR</sequence>
<dbReference type="Pfam" id="PF05907">
    <property type="entry name" value="CXXC_Zn-b_euk"/>
    <property type="match status" value="1"/>
</dbReference>
<evidence type="ECO:0000256" key="1">
    <source>
        <dbReference type="ARBA" id="ARBA00007818"/>
    </source>
</evidence>
<keyword evidence="2" id="KW-0479">Metal-binding</keyword>
<comment type="caution">
    <text evidence="4">The sequence shown here is derived from an EMBL/GenBank/DDBJ whole genome shotgun (WGS) entry which is preliminary data.</text>
</comment>
<dbReference type="InterPro" id="IPR008584">
    <property type="entry name" value="CXXC_Zn-binding_euk"/>
</dbReference>
<dbReference type="EMBL" id="JAMFTS010000002">
    <property type="protein sequence ID" value="KAJ4789124.1"/>
    <property type="molecule type" value="Genomic_DNA"/>
</dbReference>
<dbReference type="SUPFAM" id="SSF141678">
    <property type="entry name" value="MAL13P1.257-like"/>
    <property type="match status" value="1"/>
</dbReference>
<accession>A0AAV8F7P5</accession>
<evidence type="ECO:0000313" key="5">
    <source>
        <dbReference type="Proteomes" id="UP001140206"/>
    </source>
</evidence>
<comment type="similarity">
    <text evidence="1">Belongs to the UPF0587 family.</text>
</comment>